<dbReference type="GO" id="GO:0005886">
    <property type="term" value="C:plasma membrane"/>
    <property type="evidence" value="ECO:0007669"/>
    <property type="project" value="InterPro"/>
</dbReference>
<dbReference type="SUPFAM" id="SSF49313">
    <property type="entry name" value="Cadherin-like"/>
    <property type="match status" value="2"/>
</dbReference>
<dbReference type="Proteomes" id="UP001221898">
    <property type="component" value="Unassembled WGS sequence"/>
</dbReference>
<dbReference type="EMBL" id="JAINUG010000040">
    <property type="protein sequence ID" value="KAJ8407078.1"/>
    <property type="molecule type" value="Genomic_DNA"/>
</dbReference>
<dbReference type="PROSITE" id="PS50268">
    <property type="entry name" value="CADHERIN_2"/>
    <property type="match status" value="2"/>
</dbReference>
<dbReference type="AlphaFoldDB" id="A0AAD7SR44"/>
<keyword evidence="6" id="KW-1133">Transmembrane helix</keyword>
<evidence type="ECO:0000313" key="11">
    <source>
        <dbReference type="Proteomes" id="UP001221898"/>
    </source>
</evidence>
<name>A0AAD7SR44_9TELE</name>
<dbReference type="InterPro" id="IPR002126">
    <property type="entry name" value="Cadherin-like_dom"/>
</dbReference>
<evidence type="ECO:0000259" key="9">
    <source>
        <dbReference type="PROSITE" id="PS50268"/>
    </source>
</evidence>
<gene>
    <name evidence="10" type="ORF">AAFF_G00287540</name>
</gene>
<evidence type="ECO:0000256" key="2">
    <source>
        <dbReference type="ARBA" id="ARBA00022692"/>
    </source>
</evidence>
<feature type="domain" description="Cadherin" evidence="9">
    <location>
        <begin position="77"/>
        <end position="179"/>
    </location>
</feature>
<organism evidence="10 11">
    <name type="scientific">Aldrovandia affinis</name>
    <dbReference type="NCBI Taxonomy" id="143900"/>
    <lineage>
        <taxon>Eukaryota</taxon>
        <taxon>Metazoa</taxon>
        <taxon>Chordata</taxon>
        <taxon>Craniata</taxon>
        <taxon>Vertebrata</taxon>
        <taxon>Euteleostomi</taxon>
        <taxon>Actinopterygii</taxon>
        <taxon>Neopterygii</taxon>
        <taxon>Teleostei</taxon>
        <taxon>Notacanthiformes</taxon>
        <taxon>Halosauridae</taxon>
        <taxon>Aldrovandia</taxon>
    </lineage>
</organism>
<keyword evidence="5" id="KW-0130">Cell adhesion</keyword>
<dbReference type="PANTHER" id="PTHR24025:SF23">
    <property type="entry name" value="NEURAL-CADHERIN"/>
    <property type="match status" value="1"/>
</dbReference>
<dbReference type="GO" id="GO:0005911">
    <property type="term" value="C:cell-cell junction"/>
    <property type="evidence" value="ECO:0007669"/>
    <property type="project" value="TreeGrafter"/>
</dbReference>
<dbReference type="InterPro" id="IPR020894">
    <property type="entry name" value="Cadherin_CS"/>
</dbReference>
<keyword evidence="7" id="KW-0472">Membrane</keyword>
<dbReference type="GO" id="GO:0009653">
    <property type="term" value="P:anatomical structure morphogenesis"/>
    <property type="evidence" value="ECO:0007669"/>
    <property type="project" value="UniProtKB-ARBA"/>
</dbReference>
<comment type="caution">
    <text evidence="10">The sequence shown here is derived from an EMBL/GenBank/DDBJ whole genome shotgun (WGS) entry which is preliminary data.</text>
</comment>
<keyword evidence="3" id="KW-0677">Repeat</keyword>
<dbReference type="GO" id="GO:0005509">
    <property type="term" value="F:calcium ion binding"/>
    <property type="evidence" value="ECO:0007669"/>
    <property type="project" value="UniProtKB-UniRule"/>
</dbReference>
<dbReference type="PANTHER" id="PTHR24025">
    <property type="entry name" value="DESMOGLEIN FAMILY MEMBER"/>
    <property type="match status" value="1"/>
</dbReference>
<sequence length="204" mass="22332">MKTFIKVQVIGENDNAPMFERSPVTGVLTVKTALDREGKERYRFTVRAGDRGTPHKETITAVVVTVLDRNDNHPCFINKDLTFFVPENFPGFGEIGVLSVTDVDSGRNSRVALSIFNGSDSFVVDGGKGSSTARMHLDREKQGSYFLWIEAVDGGEPSLSCVTIVMFLLIEVNENPPEGLFPQSNQSYMLVLPTTAPGTSIAEV</sequence>
<dbReference type="GO" id="GO:0007156">
    <property type="term" value="P:homophilic cell adhesion via plasma membrane adhesion molecules"/>
    <property type="evidence" value="ECO:0007669"/>
    <property type="project" value="InterPro"/>
</dbReference>
<keyword evidence="11" id="KW-1185">Reference proteome</keyword>
<keyword evidence="2" id="KW-0812">Transmembrane</keyword>
<reference evidence="10" key="1">
    <citation type="journal article" date="2023" name="Science">
        <title>Genome structures resolve the early diversification of teleost fishes.</title>
        <authorList>
            <person name="Parey E."/>
            <person name="Louis A."/>
            <person name="Montfort J."/>
            <person name="Bouchez O."/>
            <person name="Roques C."/>
            <person name="Iampietro C."/>
            <person name="Lluch J."/>
            <person name="Castinel A."/>
            <person name="Donnadieu C."/>
            <person name="Desvignes T."/>
            <person name="Floi Bucao C."/>
            <person name="Jouanno E."/>
            <person name="Wen M."/>
            <person name="Mejri S."/>
            <person name="Dirks R."/>
            <person name="Jansen H."/>
            <person name="Henkel C."/>
            <person name="Chen W.J."/>
            <person name="Zahm M."/>
            <person name="Cabau C."/>
            <person name="Klopp C."/>
            <person name="Thompson A.W."/>
            <person name="Robinson-Rechavi M."/>
            <person name="Braasch I."/>
            <person name="Lecointre G."/>
            <person name="Bobe J."/>
            <person name="Postlethwait J.H."/>
            <person name="Berthelot C."/>
            <person name="Roest Crollius H."/>
            <person name="Guiguen Y."/>
        </authorList>
    </citation>
    <scope>NUCLEOTIDE SEQUENCE</scope>
    <source>
        <strain evidence="10">NC1722</strain>
    </source>
</reference>
<evidence type="ECO:0000256" key="8">
    <source>
        <dbReference type="PROSITE-ProRule" id="PRU00043"/>
    </source>
</evidence>
<dbReference type="InterPro" id="IPR050971">
    <property type="entry name" value="Cadherin-domain_protein"/>
</dbReference>
<dbReference type="SMART" id="SM00112">
    <property type="entry name" value="CA"/>
    <property type="match status" value="2"/>
</dbReference>
<evidence type="ECO:0000256" key="1">
    <source>
        <dbReference type="ARBA" id="ARBA00004370"/>
    </source>
</evidence>
<evidence type="ECO:0000256" key="7">
    <source>
        <dbReference type="ARBA" id="ARBA00023136"/>
    </source>
</evidence>
<dbReference type="PROSITE" id="PS00232">
    <property type="entry name" value="CADHERIN_1"/>
    <property type="match status" value="1"/>
</dbReference>
<evidence type="ECO:0000256" key="6">
    <source>
        <dbReference type="ARBA" id="ARBA00022989"/>
    </source>
</evidence>
<comment type="subcellular location">
    <subcellularLocation>
        <location evidence="1">Membrane</location>
    </subcellularLocation>
</comment>
<evidence type="ECO:0000256" key="3">
    <source>
        <dbReference type="ARBA" id="ARBA00022737"/>
    </source>
</evidence>
<keyword evidence="4 8" id="KW-0106">Calcium</keyword>
<dbReference type="Gene3D" id="2.60.40.60">
    <property type="entry name" value="Cadherins"/>
    <property type="match status" value="2"/>
</dbReference>
<feature type="domain" description="Cadherin" evidence="9">
    <location>
        <begin position="5"/>
        <end position="76"/>
    </location>
</feature>
<evidence type="ECO:0000256" key="5">
    <source>
        <dbReference type="ARBA" id="ARBA00022889"/>
    </source>
</evidence>
<protein>
    <recommendedName>
        <fullName evidence="9">Cadherin domain-containing protein</fullName>
    </recommendedName>
</protein>
<dbReference type="PRINTS" id="PR00205">
    <property type="entry name" value="CADHERIN"/>
</dbReference>
<proteinExistence type="predicted"/>
<evidence type="ECO:0000256" key="4">
    <source>
        <dbReference type="ARBA" id="ARBA00022837"/>
    </source>
</evidence>
<dbReference type="Pfam" id="PF00028">
    <property type="entry name" value="Cadherin"/>
    <property type="match status" value="2"/>
</dbReference>
<evidence type="ECO:0000313" key="10">
    <source>
        <dbReference type="EMBL" id="KAJ8407078.1"/>
    </source>
</evidence>
<dbReference type="CDD" id="cd11304">
    <property type="entry name" value="Cadherin_repeat"/>
    <property type="match status" value="2"/>
</dbReference>
<dbReference type="InterPro" id="IPR015919">
    <property type="entry name" value="Cadherin-like_sf"/>
</dbReference>
<accession>A0AAD7SR44</accession>